<feature type="region of interest" description="Disordered" evidence="1">
    <location>
        <begin position="1"/>
        <end position="22"/>
    </location>
</feature>
<evidence type="ECO:0000256" key="1">
    <source>
        <dbReference type="SAM" id="MobiDB-lite"/>
    </source>
</evidence>
<evidence type="ECO:0000313" key="3">
    <source>
        <dbReference type="Proteomes" id="UP000250266"/>
    </source>
</evidence>
<protein>
    <submittedName>
        <fullName evidence="2">Uncharacterized protein</fullName>
    </submittedName>
</protein>
<feature type="non-terminal residue" evidence="2">
    <location>
        <position position="55"/>
    </location>
</feature>
<reference evidence="2 3" key="1">
    <citation type="journal article" date="2016" name="Nat. Commun.">
        <title>Ectomycorrhizal ecology is imprinted in the genome of the dominant symbiotic fungus Cenococcum geophilum.</title>
        <authorList>
            <consortium name="DOE Joint Genome Institute"/>
            <person name="Peter M."/>
            <person name="Kohler A."/>
            <person name="Ohm R.A."/>
            <person name="Kuo A."/>
            <person name="Krutzmann J."/>
            <person name="Morin E."/>
            <person name="Arend M."/>
            <person name="Barry K.W."/>
            <person name="Binder M."/>
            <person name="Choi C."/>
            <person name="Clum A."/>
            <person name="Copeland A."/>
            <person name="Grisel N."/>
            <person name="Haridas S."/>
            <person name="Kipfer T."/>
            <person name="LaButti K."/>
            <person name="Lindquist E."/>
            <person name="Lipzen A."/>
            <person name="Maire R."/>
            <person name="Meier B."/>
            <person name="Mihaltcheva S."/>
            <person name="Molinier V."/>
            <person name="Murat C."/>
            <person name="Poggeler S."/>
            <person name="Quandt C.A."/>
            <person name="Sperisen C."/>
            <person name="Tritt A."/>
            <person name="Tisserant E."/>
            <person name="Crous P.W."/>
            <person name="Henrissat B."/>
            <person name="Nehls U."/>
            <person name="Egli S."/>
            <person name="Spatafora J.W."/>
            <person name="Grigoriev I.V."/>
            <person name="Martin F.M."/>
        </authorList>
    </citation>
    <scope>NUCLEOTIDE SEQUENCE [LARGE SCALE GENOMIC DNA]</scope>
    <source>
        <strain evidence="2 3">CBS 459.81</strain>
    </source>
</reference>
<dbReference type="OrthoDB" id="3926909at2759"/>
<gene>
    <name evidence="2" type="ORF">K432DRAFT_250013</name>
</gene>
<organism evidence="2 3">
    <name type="scientific">Lepidopterella palustris CBS 459.81</name>
    <dbReference type="NCBI Taxonomy" id="1314670"/>
    <lineage>
        <taxon>Eukaryota</taxon>
        <taxon>Fungi</taxon>
        <taxon>Dikarya</taxon>
        <taxon>Ascomycota</taxon>
        <taxon>Pezizomycotina</taxon>
        <taxon>Dothideomycetes</taxon>
        <taxon>Pleosporomycetidae</taxon>
        <taxon>Mytilinidiales</taxon>
        <taxon>Argynnaceae</taxon>
        <taxon>Lepidopterella</taxon>
    </lineage>
</organism>
<sequence>KEKKYIYRNGRGHGRPWTQQKAQRQQYLTPSEEKALANYLPRISNNGFPIPVEFL</sequence>
<keyword evidence="3" id="KW-1185">Reference proteome</keyword>
<accession>A0A8E2EAR1</accession>
<name>A0A8E2EAR1_9PEZI</name>
<proteinExistence type="predicted"/>
<dbReference type="AlphaFoldDB" id="A0A8E2EAR1"/>
<dbReference type="EMBL" id="KV744955">
    <property type="protein sequence ID" value="OCK80541.1"/>
    <property type="molecule type" value="Genomic_DNA"/>
</dbReference>
<feature type="non-terminal residue" evidence="2">
    <location>
        <position position="1"/>
    </location>
</feature>
<evidence type="ECO:0000313" key="2">
    <source>
        <dbReference type="EMBL" id="OCK80541.1"/>
    </source>
</evidence>
<dbReference type="Proteomes" id="UP000250266">
    <property type="component" value="Unassembled WGS sequence"/>
</dbReference>